<dbReference type="GO" id="GO:0015074">
    <property type="term" value="P:DNA integration"/>
    <property type="evidence" value="ECO:0007669"/>
    <property type="project" value="InterPro"/>
</dbReference>
<dbReference type="GO" id="GO:0006310">
    <property type="term" value="P:DNA recombination"/>
    <property type="evidence" value="ECO:0007669"/>
    <property type="project" value="UniProtKB-KW"/>
</dbReference>
<dbReference type="Proteomes" id="UP001168478">
    <property type="component" value="Unassembled WGS sequence"/>
</dbReference>
<evidence type="ECO:0000313" key="7">
    <source>
        <dbReference type="Proteomes" id="UP001168478"/>
    </source>
</evidence>
<reference evidence="5" key="1">
    <citation type="submission" date="2023-06" db="EMBL/GenBank/DDBJ databases">
        <authorList>
            <person name="Zeman M."/>
            <person name="Kubasova T."/>
            <person name="Jahodarova E."/>
            <person name="Nykrynova M."/>
            <person name="Rychlik I."/>
        </authorList>
    </citation>
    <scope>NUCLEOTIDE SEQUENCE</scope>
    <source>
        <strain evidence="5">ET15</strain>
        <strain evidence="4">ET37</strain>
    </source>
</reference>
<keyword evidence="6" id="KW-1185">Reference proteome</keyword>
<dbReference type="InterPro" id="IPR050090">
    <property type="entry name" value="Tyrosine_recombinase_XerCD"/>
</dbReference>
<keyword evidence="1" id="KW-0233">DNA recombination</keyword>
<keyword evidence="2" id="KW-0472">Membrane</keyword>
<dbReference type="EMBL" id="JAUEIF010000003">
    <property type="protein sequence ID" value="MDN0025010.1"/>
    <property type="molecule type" value="Genomic_DNA"/>
</dbReference>
<organism evidence="5 7">
    <name type="scientific">Leyella lascolaii</name>
    <dbReference type="NCBI Taxonomy" id="1776379"/>
    <lineage>
        <taxon>Bacteria</taxon>
        <taxon>Pseudomonadati</taxon>
        <taxon>Bacteroidota</taxon>
        <taxon>Bacteroidia</taxon>
        <taxon>Bacteroidales</taxon>
        <taxon>Prevotellaceae</taxon>
        <taxon>Leyella</taxon>
    </lineage>
</organism>
<feature type="domain" description="Tyr recombinase" evidence="3">
    <location>
        <begin position="4"/>
        <end position="192"/>
    </location>
</feature>
<dbReference type="Pfam" id="PF00589">
    <property type="entry name" value="Phage_integrase"/>
    <property type="match status" value="1"/>
</dbReference>
<dbReference type="InterPro" id="IPR011010">
    <property type="entry name" value="DNA_brk_join_enz"/>
</dbReference>
<protein>
    <submittedName>
        <fullName evidence="5">Tyrosine-type recombinase/integrase</fullName>
    </submittedName>
</protein>
<evidence type="ECO:0000313" key="6">
    <source>
        <dbReference type="Proteomes" id="UP001167831"/>
    </source>
</evidence>
<evidence type="ECO:0000259" key="3">
    <source>
        <dbReference type="PROSITE" id="PS51898"/>
    </source>
</evidence>
<dbReference type="EMBL" id="JAUEIE010000003">
    <property type="protein sequence ID" value="MDN0022411.1"/>
    <property type="molecule type" value="Genomic_DNA"/>
</dbReference>
<dbReference type="InterPro" id="IPR002104">
    <property type="entry name" value="Integrase_catalytic"/>
</dbReference>
<name>A0AAW7JSY0_9BACT</name>
<proteinExistence type="predicted"/>
<dbReference type="PANTHER" id="PTHR30349">
    <property type="entry name" value="PHAGE INTEGRASE-RELATED"/>
    <property type="match status" value="1"/>
</dbReference>
<evidence type="ECO:0000313" key="5">
    <source>
        <dbReference type="EMBL" id="MDN0025010.1"/>
    </source>
</evidence>
<reference evidence="5" key="2">
    <citation type="submission" date="2023-08" db="EMBL/GenBank/DDBJ databases">
        <title>Identification and characterization of horizontal gene transfer across gut microbiota members of farm animals based on homology search.</title>
        <authorList>
            <person name="Schwarzerova J."/>
            <person name="Nykrynova M."/>
            <person name="Jureckova K."/>
            <person name="Cejkova D."/>
            <person name="Rychlik I."/>
        </authorList>
    </citation>
    <scope>NUCLEOTIDE SEQUENCE</scope>
    <source>
        <strain evidence="5">ET15</strain>
        <strain evidence="4">ET37</strain>
    </source>
</reference>
<keyword evidence="2" id="KW-0812">Transmembrane</keyword>
<evidence type="ECO:0000313" key="4">
    <source>
        <dbReference type="EMBL" id="MDN0022411.1"/>
    </source>
</evidence>
<dbReference type="Proteomes" id="UP001167831">
    <property type="component" value="Unassembled WGS sequence"/>
</dbReference>
<evidence type="ECO:0000256" key="1">
    <source>
        <dbReference type="ARBA" id="ARBA00023172"/>
    </source>
</evidence>
<dbReference type="GO" id="GO:0003677">
    <property type="term" value="F:DNA binding"/>
    <property type="evidence" value="ECO:0007669"/>
    <property type="project" value="InterPro"/>
</dbReference>
<feature type="transmembrane region" description="Helical" evidence="2">
    <location>
        <begin position="34"/>
        <end position="56"/>
    </location>
</feature>
<dbReference type="AlphaFoldDB" id="A0AAW7JSY0"/>
<dbReference type="Gene3D" id="1.10.443.10">
    <property type="entry name" value="Intergrase catalytic core"/>
    <property type="match status" value="1"/>
</dbReference>
<dbReference type="PROSITE" id="PS51898">
    <property type="entry name" value="TYR_RECOMBINASE"/>
    <property type="match status" value="1"/>
</dbReference>
<sequence>MKQINHRYQTSDYMEWDVMLSLIRKLYRDKNYRMSLLIGCGCFFGLRISDILSLTWEMLLNDDRFVLNEKKTGKRRIVKINSDFQKHIKQCHDALRIKNDNEKCFLSQKKMVYSTQRINVILKMIKKQYNLKIEHFSTHTFRKTFGRKVFESAGENANMALMRLSELFNHSNVSVTKIYLGIREKELLETYDLLDF</sequence>
<dbReference type="SUPFAM" id="SSF56349">
    <property type="entry name" value="DNA breaking-rejoining enzymes"/>
    <property type="match status" value="1"/>
</dbReference>
<keyword evidence="2" id="KW-1133">Transmembrane helix</keyword>
<comment type="caution">
    <text evidence="5">The sequence shown here is derived from an EMBL/GenBank/DDBJ whole genome shotgun (WGS) entry which is preliminary data.</text>
</comment>
<gene>
    <name evidence="4" type="ORF">QVN81_05155</name>
    <name evidence="5" type="ORF">QVN84_05690</name>
</gene>
<dbReference type="PANTHER" id="PTHR30349:SF82">
    <property type="entry name" value="INTEGRASE_RECOMBINASE YOEC-RELATED"/>
    <property type="match status" value="1"/>
</dbReference>
<evidence type="ECO:0000256" key="2">
    <source>
        <dbReference type="SAM" id="Phobius"/>
    </source>
</evidence>
<accession>A0AAW7JSY0</accession>
<dbReference type="InterPro" id="IPR013762">
    <property type="entry name" value="Integrase-like_cat_sf"/>
</dbReference>
<dbReference type="RefSeq" id="WP_289824966.1">
    <property type="nucleotide sequence ID" value="NZ_JAUEIE010000003.1"/>
</dbReference>